<evidence type="ECO:0000313" key="3">
    <source>
        <dbReference type="Proteomes" id="UP000616143"/>
    </source>
</evidence>
<name>A0A830H0N3_9CREN</name>
<protein>
    <recommendedName>
        <fullName evidence="4">Flagellin</fullName>
    </recommendedName>
</protein>
<organism evidence="2 3">
    <name type="scientific">Sulfodiicoccus acidiphilus</name>
    <dbReference type="NCBI Taxonomy" id="1670455"/>
    <lineage>
        <taxon>Archaea</taxon>
        <taxon>Thermoproteota</taxon>
        <taxon>Thermoprotei</taxon>
        <taxon>Sulfolobales</taxon>
        <taxon>Sulfolobaceae</taxon>
        <taxon>Sulfodiicoccus</taxon>
    </lineage>
</organism>
<evidence type="ECO:0000256" key="1">
    <source>
        <dbReference type="SAM" id="Phobius"/>
    </source>
</evidence>
<reference evidence="2" key="1">
    <citation type="journal article" date="2014" name="Int. J. Syst. Evol. Microbiol.">
        <title>Complete genome sequence of Corynebacterium casei LMG S-19264T (=DSM 44701T), isolated from a smear-ripened cheese.</title>
        <authorList>
            <consortium name="US DOE Joint Genome Institute (JGI-PGF)"/>
            <person name="Walter F."/>
            <person name="Albersmeier A."/>
            <person name="Kalinowski J."/>
            <person name="Ruckert C."/>
        </authorList>
    </citation>
    <scope>NUCLEOTIDE SEQUENCE</scope>
    <source>
        <strain evidence="2">JCM 31740</strain>
    </source>
</reference>
<sequence length="244" mass="26236">MKGQSGIIGGAILILIMMGAVGLISAYQGQVQRDAIQGSNAVRATLNEPILYIQHNGGTEVYSSGRDEIAYVIYPNGTERGVQINVGPAPVNVSYLVPSGWALFVTSDGLIYNVSSYASFYYGSSGETFTPLVWPEIPWASVDSNNSIRVTLELSGGEYGLHTLYYTYSIVLAYSYPLQQVKISTGDKSLTVTVPPGSSETVYIYLPMPLLFEGVSMAGGFVVLDLTVVYGGTTYTFPMSIPMN</sequence>
<accession>A0A830H0N3</accession>
<dbReference type="Proteomes" id="UP000616143">
    <property type="component" value="Unassembled WGS sequence"/>
</dbReference>
<keyword evidence="1" id="KW-0472">Membrane</keyword>
<reference evidence="2" key="2">
    <citation type="submission" date="2020-09" db="EMBL/GenBank/DDBJ databases">
        <authorList>
            <person name="Sun Q."/>
            <person name="Ohkuma M."/>
        </authorList>
    </citation>
    <scope>NUCLEOTIDE SEQUENCE</scope>
    <source>
        <strain evidence="2">JCM 31740</strain>
    </source>
</reference>
<evidence type="ECO:0008006" key="4">
    <source>
        <dbReference type="Google" id="ProtNLM"/>
    </source>
</evidence>
<dbReference type="RefSeq" id="WP_188848353.1">
    <property type="nucleotide sequence ID" value="NZ_BMQS01000004.1"/>
</dbReference>
<feature type="transmembrane region" description="Helical" evidence="1">
    <location>
        <begin position="7"/>
        <end position="27"/>
    </location>
</feature>
<proteinExistence type="predicted"/>
<dbReference type="AlphaFoldDB" id="A0A830H0N3"/>
<keyword evidence="1" id="KW-1133">Transmembrane helix</keyword>
<comment type="caution">
    <text evidence="2">The sequence shown here is derived from an EMBL/GenBank/DDBJ whole genome shotgun (WGS) entry which is preliminary data.</text>
</comment>
<keyword evidence="1" id="KW-0812">Transmembrane</keyword>
<dbReference type="EMBL" id="BMQS01000004">
    <property type="protein sequence ID" value="GGT90226.1"/>
    <property type="molecule type" value="Genomic_DNA"/>
</dbReference>
<evidence type="ECO:0000313" key="2">
    <source>
        <dbReference type="EMBL" id="GGT90226.1"/>
    </source>
</evidence>
<gene>
    <name evidence="2" type="ORF">GCM10007116_05020</name>
</gene>